<evidence type="ECO:0000313" key="1">
    <source>
        <dbReference type="EMBL" id="MDN4015288.1"/>
    </source>
</evidence>
<protein>
    <submittedName>
        <fullName evidence="1">Uncharacterized protein</fullName>
    </submittedName>
</protein>
<evidence type="ECO:0000313" key="2">
    <source>
        <dbReference type="Proteomes" id="UP001225933"/>
    </source>
</evidence>
<dbReference type="Proteomes" id="UP001225933">
    <property type="component" value="Unassembled WGS sequence"/>
</dbReference>
<reference evidence="1" key="1">
    <citation type="submission" date="2023-06" db="EMBL/GenBank/DDBJ databases">
        <title>Two Chryseobacterium gambrini strains from China.</title>
        <authorList>
            <person name="Zeng J."/>
            <person name="Wu Y."/>
        </authorList>
    </citation>
    <scope>NUCLEOTIDE SEQUENCE</scope>
    <source>
        <strain evidence="1">SQ219</strain>
    </source>
</reference>
<dbReference type="RefSeq" id="WP_290343811.1">
    <property type="nucleotide sequence ID" value="NZ_JAUHGV010000250.1"/>
</dbReference>
<proteinExistence type="predicted"/>
<gene>
    <name evidence="1" type="ORF">QX233_22830</name>
</gene>
<organism evidence="1 2">
    <name type="scientific">Chryseobacterium gambrini</name>
    <dbReference type="NCBI Taxonomy" id="373672"/>
    <lineage>
        <taxon>Bacteria</taxon>
        <taxon>Pseudomonadati</taxon>
        <taxon>Bacteroidota</taxon>
        <taxon>Flavobacteriia</taxon>
        <taxon>Flavobacteriales</taxon>
        <taxon>Weeksellaceae</taxon>
        <taxon>Chryseobacterium group</taxon>
        <taxon>Chryseobacterium</taxon>
    </lineage>
</organism>
<comment type="caution">
    <text evidence="1">The sequence shown here is derived from an EMBL/GenBank/DDBJ whole genome shotgun (WGS) entry which is preliminary data.</text>
</comment>
<accession>A0AAJ1VM64</accession>
<sequence length="67" mass="7536">MMNLIKPTEVTIKDLDGVERTYRIGRFPALIGLDIIAKVPSNIASLSKQLPHLRQLVLQMCQYVAVD</sequence>
<feature type="non-terminal residue" evidence="1">
    <location>
        <position position="67"/>
    </location>
</feature>
<dbReference type="EMBL" id="JAUHGV010000250">
    <property type="protein sequence ID" value="MDN4015288.1"/>
    <property type="molecule type" value="Genomic_DNA"/>
</dbReference>
<name>A0AAJ1VM64_9FLAO</name>
<dbReference type="AlphaFoldDB" id="A0AAJ1VM64"/>